<dbReference type="Proteomes" id="UP000016505">
    <property type="component" value="Chromosome I"/>
</dbReference>
<reference evidence="1 2" key="1">
    <citation type="journal article" date="2012" name="J. Bacteriol.">
        <title>Genome sequences of type strains of seven species of the marine bacterium Pseudoalteromonas.</title>
        <authorList>
            <person name="Xie B.B."/>
            <person name="Shu Y.L."/>
            <person name="Qin Q.L."/>
            <person name="Rong J.C."/>
            <person name="Zhang X.Y."/>
            <person name="Chen X.L."/>
            <person name="Shi M."/>
            <person name="He H.L."/>
            <person name="Zhou B.C."/>
            <person name="Zhang Y.Z."/>
        </authorList>
    </citation>
    <scope>NUCLEOTIDE SEQUENCE [LARGE SCALE GENOMIC DNA]</scope>
    <source>
        <strain evidence="1 2">A 37-1-2</strain>
    </source>
</reference>
<name>A0A290S1X0_9GAMM</name>
<sequence length="31" mass="3722">MKINEIFYSRTGLLKHTSNLKYIFIAEIYNT</sequence>
<accession>A0A290S1X0</accession>
<protein>
    <submittedName>
        <fullName evidence="1">Uncharacterized protein</fullName>
    </submittedName>
</protein>
<dbReference type="AlphaFoldDB" id="A0A290S1X0"/>
<dbReference type="EMBL" id="CP011025">
    <property type="protein sequence ID" value="ATC86062.1"/>
    <property type="molecule type" value="Genomic_DNA"/>
</dbReference>
<organism evidence="1 2">
    <name type="scientific">Pseudoalteromonas arctica A 37-1-2</name>
    <dbReference type="NCBI Taxonomy" id="1117313"/>
    <lineage>
        <taxon>Bacteria</taxon>
        <taxon>Pseudomonadati</taxon>
        <taxon>Pseudomonadota</taxon>
        <taxon>Gammaproteobacteria</taxon>
        <taxon>Alteromonadales</taxon>
        <taxon>Pseudoalteromonadaceae</taxon>
        <taxon>Pseudoalteromonas</taxon>
    </lineage>
</organism>
<evidence type="ECO:0000313" key="2">
    <source>
        <dbReference type="Proteomes" id="UP000016505"/>
    </source>
</evidence>
<gene>
    <name evidence="1" type="ORF">PARC_a6000</name>
</gene>
<proteinExistence type="predicted"/>
<evidence type="ECO:0000313" key="1">
    <source>
        <dbReference type="EMBL" id="ATC86062.1"/>
    </source>
</evidence>
<dbReference type="KEGG" id="part:PARC_a6000"/>